<evidence type="ECO:0000256" key="2">
    <source>
        <dbReference type="ARBA" id="ARBA00022679"/>
    </source>
</evidence>
<evidence type="ECO:0000259" key="6">
    <source>
        <dbReference type="Pfam" id="PF08704"/>
    </source>
</evidence>
<keyword evidence="2" id="KW-0808">Transferase</keyword>
<evidence type="ECO:0000256" key="3">
    <source>
        <dbReference type="ARBA" id="ARBA00022691"/>
    </source>
</evidence>
<evidence type="ECO:0000256" key="1">
    <source>
        <dbReference type="ARBA" id="ARBA00022603"/>
    </source>
</evidence>
<dbReference type="PROSITE" id="PS51620">
    <property type="entry name" value="SAM_TRM61"/>
    <property type="match status" value="1"/>
</dbReference>
<evidence type="ECO:0000256" key="4">
    <source>
        <dbReference type="ARBA" id="ARBA00022694"/>
    </source>
</evidence>
<organism evidence="7 8">
    <name type="scientific">Phytohabitans kaempferiae</name>
    <dbReference type="NCBI Taxonomy" id="1620943"/>
    <lineage>
        <taxon>Bacteria</taxon>
        <taxon>Bacillati</taxon>
        <taxon>Actinomycetota</taxon>
        <taxon>Actinomycetes</taxon>
        <taxon>Micromonosporales</taxon>
        <taxon>Micromonosporaceae</taxon>
    </lineage>
</organism>
<reference evidence="7 8" key="1">
    <citation type="submission" date="2024-09" db="EMBL/GenBank/DDBJ databases">
        <authorList>
            <person name="Sun Q."/>
            <person name="Mori K."/>
        </authorList>
    </citation>
    <scope>NUCLEOTIDE SEQUENCE [LARGE SCALE GENOMIC DNA]</scope>
    <source>
        <strain evidence="7 8">TBRC 3947</strain>
    </source>
</reference>
<feature type="domain" description="tRNA (adenine(58)-N(1))-methyltransferase catalytic subunit TRM61 C-terminal" evidence="6">
    <location>
        <begin position="84"/>
        <end position="246"/>
    </location>
</feature>
<gene>
    <name evidence="7" type="ORF">ACFFIA_09055</name>
</gene>
<keyword evidence="1" id="KW-0489">Methyltransferase</keyword>
<dbReference type="Gene3D" id="3.10.330.20">
    <property type="match status" value="1"/>
</dbReference>
<sequence>MTAALSTVDSVPAHRGPFRPGDRVQLTDPKGRMHTIVLEPGRSFHTHRGALEHDALIGLPDGSVVTSSGGTAYLALRPLLSDYVLSMPRGAQVIYPKDSAQIVAMGDIFPGAKVLEAGAGSGALSCSLLRAVGTSGELHSWEVRGDFAAIARKNVEAFFGGPHPAWHLRVGDVVECDETGFDRIILDMLTPWEALDLVERALVPGGVFIGYVATVPQLSELVEALRERGCFTEPRAWESLVRDWHADGLAVRPDHRMIAHTAFLVSTRRLAPGVTAPPRRRKPSKGAEAYAALRARGVSSRGPQPPRGAGDASPVVGSEDGLGKAAAAGVPPGPPPSPAAPGRGEEAGTSG</sequence>
<dbReference type="RefSeq" id="WP_377248463.1">
    <property type="nucleotide sequence ID" value="NZ_JBHLUH010000010.1"/>
</dbReference>
<dbReference type="EMBL" id="JBHLUH010000010">
    <property type="protein sequence ID" value="MFC0527808.1"/>
    <property type="molecule type" value="Genomic_DNA"/>
</dbReference>
<dbReference type="InterPro" id="IPR049470">
    <property type="entry name" value="TRM61_C"/>
</dbReference>
<keyword evidence="3" id="KW-0949">S-adenosyl-L-methionine</keyword>
<dbReference type="Proteomes" id="UP001589867">
    <property type="component" value="Unassembled WGS sequence"/>
</dbReference>
<evidence type="ECO:0000313" key="8">
    <source>
        <dbReference type="Proteomes" id="UP001589867"/>
    </source>
</evidence>
<dbReference type="PANTHER" id="PTHR12133:SF1">
    <property type="entry name" value="TRNA (ADENINE(58)-N(1))-METHYLTRANSFERASE, MITOCHONDRIAL"/>
    <property type="match status" value="1"/>
</dbReference>
<dbReference type="Gene3D" id="3.40.50.150">
    <property type="entry name" value="Vaccinia Virus protein VP39"/>
    <property type="match status" value="1"/>
</dbReference>
<dbReference type="SUPFAM" id="SSF53335">
    <property type="entry name" value="S-adenosyl-L-methionine-dependent methyltransferases"/>
    <property type="match status" value="1"/>
</dbReference>
<comment type="caution">
    <text evidence="7">The sequence shown here is derived from an EMBL/GenBank/DDBJ whole genome shotgun (WGS) entry which is preliminary data.</text>
</comment>
<keyword evidence="8" id="KW-1185">Reference proteome</keyword>
<dbReference type="InterPro" id="IPR029063">
    <property type="entry name" value="SAM-dependent_MTases_sf"/>
</dbReference>
<name>A0ABV6M026_9ACTN</name>
<accession>A0ABV6M026</accession>
<keyword evidence="4" id="KW-0819">tRNA processing</keyword>
<dbReference type="CDD" id="cd02440">
    <property type="entry name" value="AdoMet_MTases"/>
    <property type="match status" value="1"/>
</dbReference>
<evidence type="ECO:0000256" key="5">
    <source>
        <dbReference type="SAM" id="MobiDB-lite"/>
    </source>
</evidence>
<dbReference type="Pfam" id="PF14801">
    <property type="entry name" value="TrmI-like_N"/>
    <property type="match status" value="1"/>
</dbReference>
<feature type="region of interest" description="Disordered" evidence="5">
    <location>
        <begin position="1"/>
        <end position="26"/>
    </location>
</feature>
<dbReference type="InterPro" id="IPR014816">
    <property type="entry name" value="tRNA_MeTrfase_Gcd14"/>
</dbReference>
<dbReference type="PANTHER" id="PTHR12133">
    <property type="entry name" value="TRNA (ADENINE(58)-N(1))-METHYLTRANSFERASE"/>
    <property type="match status" value="1"/>
</dbReference>
<dbReference type="Pfam" id="PF08704">
    <property type="entry name" value="GCD14"/>
    <property type="match status" value="1"/>
</dbReference>
<protein>
    <submittedName>
        <fullName evidence="7">tRNA (Adenine-N1)-methyltransferase</fullName>
    </submittedName>
</protein>
<evidence type="ECO:0000313" key="7">
    <source>
        <dbReference type="EMBL" id="MFC0527808.1"/>
    </source>
</evidence>
<proteinExistence type="predicted"/>
<feature type="region of interest" description="Disordered" evidence="5">
    <location>
        <begin position="293"/>
        <end position="351"/>
    </location>
</feature>